<feature type="transmembrane region" description="Helical" evidence="6">
    <location>
        <begin position="224"/>
        <end position="242"/>
    </location>
</feature>
<dbReference type="Pfam" id="PF04145">
    <property type="entry name" value="Ctr"/>
    <property type="match status" value="1"/>
</dbReference>
<dbReference type="AlphaFoldDB" id="A0A0M8MWN9"/>
<organism evidence="7 8">
    <name type="scientific">Malassezia pachydermatis</name>
    <dbReference type="NCBI Taxonomy" id="77020"/>
    <lineage>
        <taxon>Eukaryota</taxon>
        <taxon>Fungi</taxon>
        <taxon>Dikarya</taxon>
        <taxon>Basidiomycota</taxon>
        <taxon>Ustilaginomycotina</taxon>
        <taxon>Malasseziomycetes</taxon>
        <taxon>Malasseziales</taxon>
        <taxon>Malasseziaceae</taxon>
        <taxon>Malassezia</taxon>
    </lineage>
</organism>
<keyword evidence="6" id="KW-0187">Copper transport</keyword>
<protein>
    <recommendedName>
        <fullName evidence="6">Copper transport protein</fullName>
    </recommendedName>
</protein>
<evidence type="ECO:0000256" key="6">
    <source>
        <dbReference type="RuleBase" id="RU367022"/>
    </source>
</evidence>
<dbReference type="RefSeq" id="XP_017993466.1">
    <property type="nucleotide sequence ID" value="XM_018137953.1"/>
</dbReference>
<accession>A0A0M8MWN9</accession>
<evidence type="ECO:0000313" key="7">
    <source>
        <dbReference type="EMBL" id="KOS15834.1"/>
    </source>
</evidence>
<comment type="caution">
    <text evidence="7">The sequence shown here is derived from an EMBL/GenBank/DDBJ whole genome shotgun (WGS) entry which is preliminary data.</text>
</comment>
<name>A0A0M8MWN9_9BASI</name>
<dbReference type="GO" id="GO:0005375">
    <property type="term" value="F:copper ion transmembrane transporter activity"/>
    <property type="evidence" value="ECO:0007669"/>
    <property type="project" value="UniProtKB-UniRule"/>
</dbReference>
<evidence type="ECO:0000256" key="5">
    <source>
        <dbReference type="ARBA" id="ARBA00023136"/>
    </source>
</evidence>
<dbReference type="VEuPathDB" id="FungiDB:Malapachy_3485"/>
<keyword evidence="3 6" id="KW-0812">Transmembrane</keyword>
<keyword evidence="8" id="KW-1185">Reference proteome</keyword>
<reference evidence="7 8" key="1">
    <citation type="submission" date="2015-07" db="EMBL/GenBank/DDBJ databases">
        <title>Draft Genome Sequence of Malassezia furfur CBS1878 and Malassezia pachydermatis CBS1879.</title>
        <authorList>
            <person name="Triana S."/>
            <person name="Ohm R."/>
            <person name="Gonzalez A."/>
            <person name="DeCock H."/>
            <person name="Restrepo S."/>
            <person name="Celis A."/>
        </authorList>
    </citation>
    <scope>NUCLEOTIDE SEQUENCE [LARGE SCALE GENOMIC DNA]</scope>
    <source>
        <strain evidence="7 8">CBS 1879</strain>
    </source>
</reference>
<dbReference type="OrthoDB" id="161814at2759"/>
<evidence type="ECO:0000256" key="3">
    <source>
        <dbReference type="ARBA" id="ARBA00022692"/>
    </source>
</evidence>
<evidence type="ECO:0000256" key="1">
    <source>
        <dbReference type="ARBA" id="ARBA00004141"/>
    </source>
</evidence>
<dbReference type="Proteomes" id="UP000037751">
    <property type="component" value="Unassembled WGS sequence"/>
</dbReference>
<gene>
    <name evidence="7" type="ORF">Malapachy_3485</name>
</gene>
<evidence type="ECO:0000313" key="8">
    <source>
        <dbReference type="Proteomes" id="UP000037751"/>
    </source>
</evidence>
<dbReference type="EMBL" id="LGAV01000001">
    <property type="protein sequence ID" value="KOS15834.1"/>
    <property type="molecule type" value="Genomic_DNA"/>
</dbReference>
<keyword evidence="4 6" id="KW-1133">Transmembrane helix</keyword>
<evidence type="ECO:0000256" key="2">
    <source>
        <dbReference type="ARBA" id="ARBA00006921"/>
    </source>
</evidence>
<proteinExistence type="inferred from homology"/>
<keyword evidence="5 6" id="KW-0472">Membrane</keyword>
<dbReference type="PANTHER" id="PTHR12483:SF73">
    <property type="entry name" value="COPPER TRANSPORT PROTEIN CTR3"/>
    <property type="match status" value="1"/>
</dbReference>
<dbReference type="InterPro" id="IPR007274">
    <property type="entry name" value="Cop_transporter"/>
</dbReference>
<dbReference type="GeneID" id="28729829"/>
<comment type="subcellular location">
    <subcellularLocation>
        <location evidence="1 6">Membrane</location>
        <topology evidence="1 6">Multi-pass membrane protein</topology>
    </subcellularLocation>
</comment>
<sequence length="288" mass="31267">MAMTAASTMAPMSAMSMSHSGGMSSMSGMDGMDGMDGMGSMGGMGGMGDMGDMGGMGGMGGEDGMSCKMSMLGNWNTIGSCFLTRSWRISTEAQFAGTCIGIAFWVILTECIRRWAREYDRHIIAQASQDILRSQASPSEKWLAYQEIQNLLYDEERAEIDRTDSRAFPANVFSSVLGIQNSPMPRALRLRPTLQQQIIRSLFHAIQFTSAYLLMLFAMYYNGYILLSIILGSMIGYFASTWDTLGTAPLSGSACNMARNPVNTAEATTAQANQPERLDALPVAPLLH</sequence>
<keyword evidence="6" id="KW-0813">Transport</keyword>
<evidence type="ECO:0000256" key="4">
    <source>
        <dbReference type="ARBA" id="ARBA00022989"/>
    </source>
</evidence>
<dbReference type="PANTHER" id="PTHR12483">
    <property type="entry name" value="SOLUTE CARRIER FAMILY 31 COPPER TRANSPORTERS"/>
    <property type="match status" value="1"/>
</dbReference>
<dbReference type="GO" id="GO:0016020">
    <property type="term" value="C:membrane"/>
    <property type="evidence" value="ECO:0007669"/>
    <property type="project" value="UniProtKB-SubCell"/>
</dbReference>
<dbReference type="STRING" id="77020.A0A0M8MWN9"/>
<keyword evidence="6" id="KW-0186">Copper</keyword>
<comment type="similarity">
    <text evidence="2 6">Belongs to the copper transporter (Ctr) (TC 1.A.56) family. SLC31A subfamily.</text>
</comment>
<keyword evidence="6" id="KW-0406">Ion transport</keyword>